<dbReference type="SUPFAM" id="SSF51735">
    <property type="entry name" value="NAD(P)-binding Rossmann-fold domains"/>
    <property type="match status" value="1"/>
</dbReference>
<evidence type="ECO:0000256" key="3">
    <source>
        <dbReference type="ARBA" id="ARBA00023002"/>
    </source>
</evidence>
<evidence type="ECO:0000256" key="2">
    <source>
        <dbReference type="ARBA" id="ARBA00022833"/>
    </source>
</evidence>
<evidence type="ECO:0000313" key="7">
    <source>
        <dbReference type="RefSeq" id="XP_026285288.1"/>
    </source>
</evidence>
<dbReference type="Pfam" id="PF08240">
    <property type="entry name" value="ADH_N"/>
    <property type="match status" value="1"/>
</dbReference>
<evidence type="ECO:0000313" key="6">
    <source>
        <dbReference type="Proteomes" id="UP000504606"/>
    </source>
</evidence>
<keyword evidence="3" id="KW-0560">Oxidoreductase</keyword>
<dbReference type="Proteomes" id="UP000504606">
    <property type="component" value="Unplaced"/>
</dbReference>
<protein>
    <submittedName>
        <fullName evidence="7">D-arabitol-phosphate dehydrogenase</fullName>
    </submittedName>
</protein>
<evidence type="ECO:0000259" key="5">
    <source>
        <dbReference type="SMART" id="SM00829"/>
    </source>
</evidence>
<dbReference type="Pfam" id="PF00107">
    <property type="entry name" value="ADH_zinc_N"/>
    <property type="match status" value="1"/>
</dbReference>
<dbReference type="InterPro" id="IPR011032">
    <property type="entry name" value="GroES-like_sf"/>
</dbReference>
<evidence type="ECO:0000256" key="4">
    <source>
        <dbReference type="SAM" id="MobiDB-lite"/>
    </source>
</evidence>
<accession>A0A6J1SWI7</accession>
<dbReference type="KEGG" id="foc:113211191"/>
<dbReference type="GeneID" id="113211191"/>
<dbReference type="InterPro" id="IPR020843">
    <property type="entry name" value="ER"/>
</dbReference>
<dbReference type="RefSeq" id="XP_026285288.1">
    <property type="nucleotide sequence ID" value="XM_026429503.2"/>
</dbReference>
<keyword evidence="2" id="KW-0862">Zinc</keyword>
<gene>
    <name evidence="7" type="primary">LOC113211191</name>
</gene>
<organism evidence="6 7">
    <name type="scientific">Frankliniella occidentalis</name>
    <name type="common">Western flower thrips</name>
    <name type="synonym">Euthrips occidentalis</name>
    <dbReference type="NCBI Taxonomy" id="133901"/>
    <lineage>
        <taxon>Eukaryota</taxon>
        <taxon>Metazoa</taxon>
        <taxon>Ecdysozoa</taxon>
        <taxon>Arthropoda</taxon>
        <taxon>Hexapoda</taxon>
        <taxon>Insecta</taxon>
        <taxon>Pterygota</taxon>
        <taxon>Neoptera</taxon>
        <taxon>Paraneoptera</taxon>
        <taxon>Thysanoptera</taxon>
        <taxon>Terebrantia</taxon>
        <taxon>Thripoidea</taxon>
        <taxon>Thripidae</taxon>
        <taxon>Frankliniella</taxon>
    </lineage>
</organism>
<sequence>MDNAQFAPRVPERRQPTHPATDTMAPLMMEALQYDRKALALKHTKVEVPTGAGRDEVILKIAYAGVCGTDVHIIEGRVPCKATPFVMGHEMSAVVAEVGSNVFHLSVGDHVAVDPNRTCHTCHVCTSGMYNACQISPTVNTIGIMRDGAMAQFCRVPADQVYKLPKDISLRQGVLCEPMSCVAHCWDRLGPIPMGSTILVTGAGIIGNLCVASAYYMGFRDIILSEPSEGRRAISNKLCLGDSVKVVSPDELKAMKARDPNFGVDVAIDCSGAVPALEAGFELLNPGGKLVVFGIAAPNVKMSISPYEVYKKELTVLGNTMNPYTFNKSIGFVSGMKDMLAYEKLGVGTFKLSQYQEAVDQLKKGTISKAVFEIGV</sequence>
<dbReference type="InterPro" id="IPR050129">
    <property type="entry name" value="Zn_alcohol_dh"/>
</dbReference>
<evidence type="ECO:0000256" key="1">
    <source>
        <dbReference type="ARBA" id="ARBA00022723"/>
    </source>
</evidence>
<dbReference type="InterPro" id="IPR013154">
    <property type="entry name" value="ADH-like_N"/>
</dbReference>
<dbReference type="InterPro" id="IPR036291">
    <property type="entry name" value="NAD(P)-bd_dom_sf"/>
</dbReference>
<dbReference type="GO" id="GO:0016491">
    <property type="term" value="F:oxidoreductase activity"/>
    <property type="evidence" value="ECO:0007669"/>
    <property type="project" value="UniProtKB-KW"/>
</dbReference>
<reference evidence="7" key="1">
    <citation type="submission" date="2025-08" db="UniProtKB">
        <authorList>
            <consortium name="RefSeq"/>
        </authorList>
    </citation>
    <scope>IDENTIFICATION</scope>
    <source>
        <tissue evidence="7">Whole organism</tissue>
    </source>
</reference>
<dbReference type="SUPFAM" id="SSF50129">
    <property type="entry name" value="GroES-like"/>
    <property type="match status" value="1"/>
</dbReference>
<dbReference type="PANTHER" id="PTHR43401">
    <property type="entry name" value="L-THREONINE 3-DEHYDROGENASE"/>
    <property type="match status" value="1"/>
</dbReference>
<keyword evidence="6" id="KW-1185">Reference proteome</keyword>
<feature type="region of interest" description="Disordered" evidence="4">
    <location>
        <begin position="1"/>
        <end position="22"/>
    </location>
</feature>
<feature type="domain" description="Enoyl reductase (ER)" evidence="5">
    <location>
        <begin position="38"/>
        <end position="372"/>
    </location>
</feature>
<dbReference type="SMART" id="SM00829">
    <property type="entry name" value="PKS_ER"/>
    <property type="match status" value="1"/>
</dbReference>
<proteinExistence type="predicted"/>
<dbReference type="PANTHER" id="PTHR43401:SF2">
    <property type="entry name" value="L-THREONINE 3-DEHYDROGENASE"/>
    <property type="match status" value="1"/>
</dbReference>
<name>A0A6J1SWI7_FRAOC</name>
<dbReference type="AlphaFoldDB" id="A0A6J1SWI7"/>
<keyword evidence="1" id="KW-0479">Metal-binding</keyword>
<dbReference type="GO" id="GO:0046872">
    <property type="term" value="F:metal ion binding"/>
    <property type="evidence" value="ECO:0007669"/>
    <property type="project" value="UniProtKB-KW"/>
</dbReference>
<dbReference type="Gene3D" id="3.40.50.720">
    <property type="entry name" value="NAD(P)-binding Rossmann-like Domain"/>
    <property type="match status" value="1"/>
</dbReference>
<dbReference type="OrthoDB" id="3941538at2759"/>
<dbReference type="InterPro" id="IPR013149">
    <property type="entry name" value="ADH-like_C"/>
</dbReference>
<dbReference type="Gene3D" id="3.90.180.10">
    <property type="entry name" value="Medium-chain alcohol dehydrogenases, catalytic domain"/>
    <property type="match status" value="1"/>
</dbReference>